<dbReference type="EMBL" id="LT598453">
    <property type="protein sequence ID" value="SCV05027.1"/>
    <property type="molecule type" value="Genomic_DNA"/>
</dbReference>
<evidence type="ECO:0000313" key="1">
    <source>
        <dbReference type="EMBL" id="SCV05027.1"/>
    </source>
</evidence>
<dbReference type="OrthoDB" id="4067292at2759"/>
<dbReference type="Pfam" id="PF08732">
    <property type="entry name" value="HIM1"/>
    <property type="match status" value="1"/>
</dbReference>
<evidence type="ECO:0000313" key="2">
    <source>
        <dbReference type="Proteomes" id="UP000189911"/>
    </source>
</evidence>
<gene>
    <name evidence="1" type="ORF">LANO_0G16886G</name>
</gene>
<accession>A0A1G4KKM7</accession>
<reference evidence="2" key="1">
    <citation type="submission" date="2016-03" db="EMBL/GenBank/DDBJ databases">
        <authorList>
            <person name="Devillers Hugo."/>
        </authorList>
    </citation>
    <scope>NUCLEOTIDE SEQUENCE [LARGE SCALE GENOMIC DNA]</scope>
</reference>
<name>A0A1G4KKM7_9SACH</name>
<keyword evidence="2" id="KW-1185">Reference proteome</keyword>
<dbReference type="Proteomes" id="UP000189911">
    <property type="component" value="Chromosome G"/>
</dbReference>
<dbReference type="InterPro" id="IPR014843">
    <property type="entry name" value="Him1/Fmp52"/>
</dbReference>
<sequence length="509" mass="57372">MEEVVDTGLKRDAVKHRLRERTGSIFKSRQETGLGRQKGVSHDQILISSSPTSLVQIAKSLEGDILSVSKHRTVDNVLILGATGLTGGTIVAQLAQPWIYLNSTDEIQRKVNNLYPPNEKFERSEKSHNFLKRSKSPLCNVLTRKKTVEVVKNLFCFTRKPLEIGNVAPFEKLDAAWEHTVVYKGSSLVCKCDNFLCDEHLVSVGYLELPNKSQENFGTAIDIQIQQYTYHLTYENSQDAHGESCRHSLTVDLKINVVSLIEKDSSKWPESLRTLFREEPTAASVVTKKLEQTIVWNFPPLRQVGTIISAMGSTSFQERKTKISRRFVDYELNMLMVQIFSESKMHGIEKKAVVITSFNNLFLSSTSEYFNTKLNLEQDLATNVPGLDKLVILRPGPLVGSHTHTVANPDSQSVKPSFVPTTVFNIYRFKKSCVEHKLKFIKDVSNFGVRLKLSEICARLAYQRSCSPLLGYVVPAYKVAYAAAVRSIYSPDRASFVELIKSDQIEKMV</sequence>
<dbReference type="AlphaFoldDB" id="A0A1G4KKM7"/>
<dbReference type="InterPro" id="IPR036291">
    <property type="entry name" value="NAD(P)-bd_dom_sf"/>
</dbReference>
<dbReference type="SUPFAM" id="SSF51735">
    <property type="entry name" value="NAD(P)-binding Rossmann-fold domains"/>
    <property type="match status" value="1"/>
</dbReference>
<proteinExistence type="predicted"/>
<dbReference type="Gene3D" id="3.40.50.720">
    <property type="entry name" value="NAD(P)-binding Rossmann-like Domain"/>
    <property type="match status" value="1"/>
</dbReference>
<protein>
    <submittedName>
        <fullName evidence="1">LANO_0G16886g1_1</fullName>
    </submittedName>
</protein>
<organism evidence="1 2">
    <name type="scientific">Lachancea nothofagi CBS 11611</name>
    <dbReference type="NCBI Taxonomy" id="1266666"/>
    <lineage>
        <taxon>Eukaryota</taxon>
        <taxon>Fungi</taxon>
        <taxon>Dikarya</taxon>
        <taxon>Ascomycota</taxon>
        <taxon>Saccharomycotina</taxon>
        <taxon>Saccharomycetes</taxon>
        <taxon>Saccharomycetales</taxon>
        <taxon>Saccharomycetaceae</taxon>
        <taxon>Lachancea</taxon>
    </lineage>
</organism>